<evidence type="ECO:0000256" key="2">
    <source>
        <dbReference type="SAM" id="MobiDB-lite"/>
    </source>
</evidence>
<feature type="signal peptide" evidence="3">
    <location>
        <begin position="1"/>
        <end position="26"/>
    </location>
</feature>
<reference evidence="4" key="1">
    <citation type="journal article" date="2014" name="Int. J. Syst. Evol. Microbiol.">
        <title>Complete genome sequence of Corynebacterium casei LMG S-19264T (=DSM 44701T), isolated from a smear-ripened cheese.</title>
        <authorList>
            <consortium name="US DOE Joint Genome Institute (JGI-PGF)"/>
            <person name="Walter F."/>
            <person name="Albersmeier A."/>
            <person name="Kalinowski J."/>
            <person name="Ruckert C."/>
        </authorList>
    </citation>
    <scope>NUCLEOTIDE SEQUENCE</scope>
    <source>
        <strain evidence="4">JCM 4386</strain>
    </source>
</reference>
<feature type="compositionally biased region" description="Low complexity" evidence="2">
    <location>
        <begin position="223"/>
        <end position="232"/>
    </location>
</feature>
<dbReference type="InterPro" id="IPR005754">
    <property type="entry name" value="Sortase"/>
</dbReference>
<gene>
    <name evidence="4" type="ORF">GCM10010269_45440</name>
</gene>
<dbReference type="NCBIfam" id="NF033748">
    <property type="entry name" value="class_F_sortase"/>
    <property type="match status" value="1"/>
</dbReference>
<dbReference type="SUPFAM" id="SSF63817">
    <property type="entry name" value="Sortase"/>
    <property type="match status" value="1"/>
</dbReference>
<dbReference type="InterPro" id="IPR042001">
    <property type="entry name" value="Sortase_F"/>
</dbReference>
<feature type="region of interest" description="Disordered" evidence="2">
    <location>
        <begin position="27"/>
        <end position="55"/>
    </location>
</feature>
<organism evidence="4 5">
    <name type="scientific">Streptomyces humidus</name>
    <dbReference type="NCBI Taxonomy" id="52259"/>
    <lineage>
        <taxon>Bacteria</taxon>
        <taxon>Bacillati</taxon>
        <taxon>Actinomycetota</taxon>
        <taxon>Actinomycetes</taxon>
        <taxon>Kitasatosporales</taxon>
        <taxon>Streptomycetaceae</taxon>
        <taxon>Streptomyces</taxon>
    </lineage>
</organism>
<reference evidence="4" key="2">
    <citation type="submission" date="2020-09" db="EMBL/GenBank/DDBJ databases">
        <authorList>
            <person name="Sun Q."/>
            <person name="Ohkuma M."/>
        </authorList>
    </citation>
    <scope>NUCLEOTIDE SEQUENCE</scope>
    <source>
        <strain evidence="4">JCM 4386</strain>
    </source>
</reference>
<evidence type="ECO:0000256" key="3">
    <source>
        <dbReference type="SAM" id="SignalP"/>
    </source>
</evidence>
<dbReference type="CDD" id="cd05829">
    <property type="entry name" value="Sortase_F"/>
    <property type="match status" value="1"/>
</dbReference>
<dbReference type="Gene3D" id="2.40.260.10">
    <property type="entry name" value="Sortase"/>
    <property type="match status" value="1"/>
</dbReference>
<dbReference type="EMBL" id="BMTL01000019">
    <property type="protein sequence ID" value="GGS01472.1"/>
    <property type="molecule type" value="Genomic_DNA"/>
</dbReference>
<keyword evidence="5" id="KW-1185">Reference proteome</keyword>
<evidence type="ECO:0000313" key="4">
    <source>
        <dbReference type="EMBL" id="GGS01472.1"/>
    </source>
</evidence>
<name>A0A918L4T3_9ACTN</name>
<dbReference type="GO" id="GO:0016787">
    <property type="term" value="F:hydrolase activity"/>
    <property type="evidence" value="ECO:0007669"/>
    <property type="project" value="UniProtKB-KW"/>
</dbReference>
<sequence>MSPLSRRAPALAALAVLLFTGCAAQGAEPAAEPGTTGTTAAGGHSSADSAPAARAARPLARSVPVTLRIPAIGVDTPVMRLGLAADRTVQVPPVERHDRAGWYEHSPTPGQTGPSVILAHVTVGQYGDGVFRHLDRLHQGDRITVRLENGTTAGFVVTRVRTVEKARFPTQEVYGNVGRPELRLITCGGPRTGDGYRDNVIVFAVLSTGTSSGSGSGPGSGSGDASSTAGER</sequence>
<evidence type="ECO:0000313" key="5">
    <source>
        <dbReference type="Proteomes" id="UP000606194"/>
    </source>
</evidence>
<evidence type="ECO:0008006" key="6">
    <source>
        <dbReference type="Google" id="ProtNLM"/>
    </source>
</evidence>
<dbReference type="Proteomes" id="UP000606194">
    <property type="component" value="Unassembled WGS sequence"/>
</dbReference>
<comment type="caution">
    <text evidence="4">The sequence shown here is derived from an EMBL/GenBank/DDBJ whole genome shotgun (WGS) entry which is preliminary data.</text>
</comment>
<keyword evidence="3" id="KW-0732">Signal</keyword>
<feature type="chain" id="PRO_5037057506" description="Class F sortase" evidence="3">
    <location>
        <begin position="27"/>
        <end position="232"/>
    </location>
</feature>
<protein>
    <recommendedName>
        <fullName evidence="6">Class F sortase</fullName>
    </recommendedName>
</protein>
<dbReference type="RefSeq" id="WP_190151128.1">
    <property type="nucleotide sequence ID" value="NZ_BMTL01000019.1"/>
</dbReference>
<dbReference type="Pfam" id="PF04203">
    <property type="entry name" value="Sortase"/>
    <property type="match status" value="1"/>
</dbReference>
<evidence type="ECO:0000256" key="1">
    <source>
        <dbReference type="ARBA" id="ARBA00022801"/>
    </source>
</evidence>
<dbReference type="InterPro" id="IPR023365">
    <property type="entry name" value="Sortase_dom-sf"/>
</dbReference>
<dbReference type="AlphaFoldDB" id="A0A918L4T3"/>
<proteinExistence type="predicted"/>
<keyword evidence="1" id="KW-0378">Hydrolase</keyword>
<feature type="region of interest" description="Disordered" evidence="2">
    <location>
        <begin position="210"/>
        <end position="232"/>
    </location>
</feature>
<accession>A0A918L4T3</accession>
<dbReference type="PROSITE" id="PS51257">
    <property type="entry name" value="PROKAR_LIPOPROTEIN"/>
    <property type="match status" value="1"/>
</dbReference>
<feature type="compositionally biased region" description="Gly residues" evidence="2">
    <location>
        <begin position="212"/>
        <end position="222"/>
    </location>
</feature>